<evidence type="ECO:0000313" key="4">
    <source>
        <dbReference type="Proteomes" id="UP000186736"/>
    </source>
</evidence>
<dbReference type="Gene3D" id="2.60.40.10">
    <property type="entry name" value="Immunoglobulins"/>
    <property type="match status" value="1"/>
</dbReference>
<accession>A0A1Q9QVN5</accession>
<dbReference type="AlphaFoldDB" id="A0A1Q9QVN5"/>
<comment type="caution">
    <text evidence="3">The sequence shown here is derived from an EMBL/GenBank/DDBJ whole genome shotgun (WGS) entry which is preliminary data.</text>
</comment>
<reference evidence="3 4" key="1">
    <citation type="submission" date="2016-10" db="EMBL/GenBank/DDBJ databases">
        <title>Genome Sequence of Pseudomonas putida GM4FR.</title>
        <authorList>
            <person name="Poehlein A."/>
            <person name="Wemheuer F."/>
            <person name="Hollensteiner J."/>
            <person name="Wemheuer B."/>
        </authorList>
    </citation>
    <scope>NUCLEOTIDE SEQUENCE [LARGE SCALE GENOMIC DNA]</scope>
    <source>
        <strain evidence="3 4">GM4FR</strain>
    </source>
</reference>
<dbReference type="Proteomes" id="UP000186736">
    <property type="component" value="Unassembled WGS sequence"/>
</dbReference>
<dbReference type="Pfam" id="PF01471">
    <property type="entry name" value="PG_binding_1"/>
    <property type="match status" value="1"/>
</dbReference>
<dbReference type="InterPro" id="IPR036365">
    <property type="entry name" value="PGBD-like_sf"/>
</dbReference>
<evidence type="ECO:0000313" key="3">
    <source>
        <dbReference type="EMBL" id="OLS59167.1"/>
    </source>
</evidence>
<gene>
    <name evidence="3" type="ORF">PSEMO_61280</name>
</gene>
<evidence type="ECO:0000256" key="1">
    <source>
        <dbReference type="SAM" id="MobiDB-lite"/>
    </source>
</evidence>
<dbReference type="InterPro" id="IPR036366">
    <property type="entry name" value="PGBDSf"/>
</dbReference>
<organism evidence="3 4">
    <name type="scientific">Pseudomonas putida</name>
    <name type="common">Arthrobacter siderocapsulatus</name>
    <dbReference type="NCBI Taxonomy" id="303"/>
    <lineage>
        <taxon>Bacteria</taxon>
        <taxon>Pseudomonadati</taxon>
        <taxon>Pseudomonadota</taxon>
        <taxon>Gammaproteobacteria</taxon>
        <taxon>Pseudomonadales</taxon>
        <taxon>Pseudomonadaceae</taxon>
        <taxon>Pseudomonas</taxon>
    </lineage>
</organism>
<feature type="domain" description="Peptidoglycan binding-like" evidence="2">
    <location>
        <begin position="293"/>
        <end position="341"/>
    </location>
</feature>
<dbReference type="RefSeq" id="WP_075806687.1">
    <property type="nucleotide sequence ID" value="NZ_MKZO01000075.1"/>
</dbReference>
<sequence>MTTDSPLAQAESAAQEQSDTQPVGATTSSCPAPEQEPTKVIEVQVVGEDGEGLDGITLVMTRDDGQVLTGKTSPDGIHGFKGLSPGTYGLSLPDLDEEAWQVKTTLDLAQANSTTPATWRTAPEAAVAGEQTHVITQGECIGKIAEYYGFFPATLWNHSANATLKERRHDNMYVLLENDKVVIPEKRQKTVTVETGKQLTIERKGVPESLHIRFLNSDETPKAGVPYLLSLATRQGNPLNEISSTTDDQGFVSQSVPPSVTQATIVLHPGPDAETHVFNIGYVNPIDTVSGWQARLNNLGYNCGEEDNELGEKTEMAIRLFQQSRQLADTGVMDEATRTALLGSALS</sequence>
<protein>
    <recommendedName>
        <fullName evidence="2">Peptidoglycan binding-like domain-containing protein</fullName>
    </recommendedName>
</protein>
<dbReference type="SUPFAM" id="SSF47090">
    <property type="entry name" value="PGBD-like"/>
    <property type="match status" value="1"/>
</dbReference>
<name>A0A1Q9QVN5_PSEPU</name>
<evidence type="ECO:0000259" key="2">
    <source>
        <dbReference type="Pfam" id="PF01471"/>
    </source>
</evidence>
<proteinExistence type="predicted"/>
<dbReference type="InterPro" id="IPR002477">
    <property type="entry name" value="Peptidoglycan-bd-like"/>
</dbReference>
<feature type="compositionally biased region" description="Low complexity" evidence="1">
    <location>
        <begin position="8"/>
        <end position="18"/>
    </location>
</feature>
<dbReference type="Gene3D" id="1.10.101.10">
    <property type="entry name" value="PGBD-like superfamily/PGBD"/>
    <property type="match status" value="1"/>
</dbReference>
<feature type="compositionally biased region" description="Polar residues" evidence="1">
    <location>
        <begin position="19"/>
        <end position="30"/>
    </location>
</feature>
<dbReference type="EMBL" id="MKZO01000075">
    <property type="protein sequence ID" value="OLS59167.1"/>
    <property type="molecule type" value="Genomic_DNA"/>
</dbReference>
<dbReference type="InterPro" id="IPR013783">
    <property type="entry name" value="Ig-like_fold"/>
</dbReference>
<dbReference type="SUPFAM" id="SSF49478">
    <property type="entry name" value="Cna protein B-type domain"/>
    <property type="match status" value="1"/>
</dbReference>
<feature type="region of interest" description="Disordered" evidence="1">
    <location>
        <begin position="1"/>
        <end position="38"/>
    </location>
</feature>